<organism evidence="2 3">
    <name type="scientific">Virgibacillus alimentarius</name>
    <dbReference type="NCBI Taxonomy" id="698769"/>
    <lineage>
        <taxon>Bacteria</taxon>
        <taxon>Bacillati</taxon>
        <taxon>Bacillota</taxon>
        <taxon>Bacilli</taxon>
        <taxon>Bacillales</taxon>
        <taxon>Bacillaceae</taxon>
        <taxon>Virgibacillus</taxon>
    </lineage>
</organism>
<proteinExistence type="predicted"/>
<dbReference type="Proteomes" id="UP001519294">
    <property type="component" value="Unassembled WGS sequence"/>
</dbReference>
<evidence type="ECO:0000313" key="2">
    <source>
        <dbReference type="EMBL" id="MBP2258069.1"/>
    </source>
</evidence>
<evidence type="ECO:0000313" key="3">
    <source>
        <dbReference type="Proteomes" id="UP001519294"/>
    </source>
</evidence>
<dbReference type="EMBL" id="JAGIKX010000019">
    <property type="protein sequence ID" value="MBP2258069.1"/>
    <property type="molecule type" value="Genomic_DNA"/>
</dbReference>
<name>A0ABS4S9H8_9BACI</name>
<gene>
    <name evidence="2" type="ORF">J2Z81_002040</name>
</gene>
<reference evidence="2 3" key="1">
    <citation type="submission" date="2021-03" db="EMBL/GenBank/DDBJ databases">
        <title>Genomic Encyclopedia of Type Strains, Phase IV (KMG-IV): sequencing the most valuable type-strain genomes for metagenomic binning, comparative biology and taxonomic classification.</title>
        <authorList>
            <person name="Goeker M."/>
        </authorList>
    </citation>
    <scope>NUCLEOTIDE SEQUENCE [LARGE SCALE GENOMIC DNA]</scope>
    <source>
        <strain evidence="2 3">DSM 25790</strain>
    </source>
</reference>
<accession>A0ABS4S9H8</accession>
<keyword evidence="1" id="KW-0175">Coiled coil</keyword>
<feature type="coiled-coil region" evidence="1">
    <location>
        <begin position="11"/>
        <end position="54"/>
    </location>
</feature>
<comment type="caution">
    <text evidence="2">The sequence shown here is derived from an EMBL/GenBank/DDBJ whole genome shotgun (WGS) entry which is preliminary data.</text>
</comment>
<protein>
    <submittedName>
        <fullName evidence="2">Uncharacterized protein</fullName>
    </submittedName>
</protein>
<dbReference type="RefSeq" id="WP_156947660.1">
    <property type="nucleotide sequence ID" value="NZ_JAGIKX010000019.1"/>
</dbReference>
<keyword evidence="3" id="KW-1185">Reference proteome</keyword>
<sequence length="55" mass="6394">MPHTQHLQECINECESALSHLDHAMDMMENEQSKQKLEHASQDLNECIRACENEL</sequence>
<evidence type="ECO:0000256" key="1">
    <source>
        <dbReference type="SAM" id="Coils"/>
    </source>
</evidence>